<accession>A0A3N6U745</accession>
<dbReference type="Proteomes" id="UP000712281">
    <property type="component" value="Unassembled WGS sequence"/>
</dbReference>
<feature type="compositionally biased region" description="Basic and acidic residues" evidence="1">
    <location>
        <begin position="274"/>
        <end position="289"/>
    </location>
</feature>
<dbReference type="InterPro" id="IPR008480">
    <property type="entry name" value="DUF761_pln"/>
</dbReference>
<evidence type="ECO:0000256" key="1">
    <source>
        <dbReference type="SAM" id="MobiDB-lite"/>
    </source>
</evidence>
<feature type="compositionally biased region" description="Low complexity" evidence="1">
    <location>
        <begin position="225"/>
        <end position="242"/>
    </location>
</feature>
<keyword evidence="2" id="KW-0812">Transmembrane</keyword>
<dbReference type="Pfam" id="PF05553">
    <property type="entry name" value="DUF761"/>
    <property type="match status" value="1"/>
</dbReference>
<keyword evidence="2" id="KW-1133">Transmembrane helix</keyword>
<organism evidence="4 5">
    <name type="scientific">Brassica cretica</name>
    <name type="common">Mustard</name>
    <dbReference type="NCBI Taxonomy" id="69181"/>
    <lineage>
        <taxon>Eukaryota</taxon>
        <taxon>Viridiplantae</taxon>
        <taxon>Streptophyta</taxon>
        <taxon>Embryophyta</taxon>
        <taxon>Tracheophyta</taxon>
        <taxon>Spermatophyta</taxon>
        <taxon>Magnoliopsida</taxon>
        <taxon>eudicotyledons</taxon>
        <taxon>Gunneridae</taxon>
        <taxon>Pentapetalae</taxon>
        <taxon>rosids</taxon>
        <taxon>malvids</taxon>
        <taxon>Brassicales</taxon>
        <taxon>Brassicaceae</taxon>
        <taxon>Brassiceae</taxon>
        <taxon>Brassica</taxon>
    </lineage>
</organism>
<feature type="compositionally biased region" description="Basic and acidic residues" evidence="1">
    <location>
        <begin position="356"/>
        <end position="368"/>
    </location>
</feature>
<protein>
    <recommendedName>
        <fullName evidence="6">DUF4408 domain-containing protein</fullName>
    </recommendedName>
</protein>
<proteinExistence type="predicted"/>
<feature type="region of interest" description="Disordered" evidence="1">
    <location>
        <begin position="191"/>
        <end position="342"/>
    </location>
</feature>
<feature type="compositionally biased region" description="Basic and acidic residues" evidence="1">
    <location>
        <begin position="317"/>
        <end position="336"/>
    </location>
</feature>
<reference evidence="4" key="1">
    <citation type="submission" date="2019-12" db="EMBL/GenBank/DDBJ databases">
        <title>Genome sequencing and annotation of Brassica cretica.</title>
        <authorList>
            <person name="Studholme D.J."/>
            <person name="Sarris P.F."/>
        </authorList>
    </citation>
    <scope>NUCLEOTIDE SEQUENCE</scope>
    <source>
        <strain evidence="4">PFS-001/15</strain>
        <strain evidence="3">PFS-102/07</strain>
        <tissue evidence="4">Leaf</tissue>
    </source>
</reference>
<evidence type="ECO:0000313" key="3">
    <source>
        <dbReference type="EMBL" id="KAF2588286.1"/>
    </source>
</evidence>
<feature type="compositionally biased region" description="Pro residues" evidence="1">
    <location>
        <begin position="294"/>
        <end position="305"/>
    </location>
</feature>
<gene>
    <name evidence="4" type="ORF">F2Q68_00040265</name>
    <name evidence="3" type="ORF">F2Q70_00039550</name>
</gene>
<feature type="region of interest" description="Disordered" evidence="1">
    <location>
        <begin position="356"/>
        <end position="399"/>
    </location>
</feature>
<evidence type="ECO:0000256" key="2">
    <source>
        <dbReference type="SAM" id="Phobius"/>
    </source>
</evidence>
<feature type="compositionally biased region" description="Pro residues" evidence="1">
    <location>
        <begin position="256"/>
        <end position="267"/>
    </location>
</feature>
<dbReference type="AlphaFoldDB" id="A0A3N6U745"/>
<keyword evidence="2" id="KW-0472">Membrane</keyword>
<comment type="caution">
    <text evidence="4">The sequence shown here is derived from an EMBL/GenBank/DDBJ whole genome shotgun (WGS) entry which is preliminary data.</text>
</comment>
<evidence type="ECO:0000313" key="4">
    <source>
        <dbReference type="EMBL" id="KAF2618875.1"/>
    </source>
</evidence>
<feature type="compositionally biased region" description="Basic and acidic residues" evidence="1">
    <location>
        <begin position="389"/>
        <end position="399"/>
    </location>
</feature>
<dbReference type="PANTHER" id="PTHR34059">
    <property type="entry name" value="EXPRESSED PROTEIN"/>
    <property type="match status" value="1"/>
</dbReference>
<dbReference type="EMBL" id="QGKW02000007">
    <property type="protein sequence ID" value="KAF2618875.1"/>
    <property type="molecule type" value="Genomic_DNA"/>
</dbReference>
<sequence length="453" mass="51626">MVETTRSSKKTTQSGDKKDQNPRKFYSRFLFKALILALLCSLVPVFLSQTPELANQTRLLELLHMIFVGIAVSYGLFSRRNYEGGGESNNNTNNPHPYVPKILEVSSSVFNVDHHESGSDDSSLDHHHHRRIQTWRNKYHTKIPETVLSTSGVREKPLLLPVRSLNYSRGSDSGRWESVRSKRQLLKTLVDDNSSDALPSPIPWRSRSSSMEIESQPLIKTPANLTSSSSSSTPLPKLTSESGAEDTVRKKEFHPSPSPPPPPPPLPAFYNSAPRKDYPPPRSYRESVQKKNYTPPPPPPPPPPMDYYKSPPSKLRVSSERRKLSEQKMKLDERSATRNSPTKVWWSDPIAETKEDIREDMNRNDRRSFVGSKATEESEDKEDMITENVIHEDGEHSEKKIEEEINCGNISDVDKKADEFIAKFREQIRLQRIESIKRSACKISANSSRYRTY</sequence>
<evidence type="ECO:0008006" key="6">
    <source>
        <dbReference type="Google" id="ProtNLM"/>
    </source>
</evidence>
<dbReference type="PANTHER" id="PTHR34059:SF9">
    <property type="entry name" value="DUF4408 DOMAIN-CONTAINING PROTEIN"/>
    <property type="match status" value="1"/>
</dbReference>
<name>A0A3N6U745_BRACR</name>
<evidence type="ECO:0000313" key="5">
    <source>
        <dbReference type="Proteomes" id="UP000712281"/>
    </source>
</evidence>
<dbReference type="EMBL" id="QGKY02000190">
    <property type="protein sequence ID" value="KAF2588286.1"/>
    <property type="molecule type" value="Genomic_DNA"/>
</dbReference>
<feature type="transmembrane region" description="Helical" evidence="2">
    <location>
        <begin position="29"/>
        <end position="47"/>
    </location>
</feature>